<organism evidence="1">
    <name type="scientific">marine sediment metagenome</name>
    <dbReference type="NCBI Taxonomy" id="412755"/>
    <lineage>
        <taxon>unclassified sequences</taxon>
        <taxon>metagenomes</taxon>
        <taxon>ecological metagenomes</taxon>
    </lineage>
</organism>
<sequence>MTGLLTDRVDLLVLKLGPQCLARLTLEYPKTAHPSVFHPRNRVRPHCVMGRNVWHPMNRCIGGEWMTKKDVARC</sequence>
<proteinExistence type="predicted"/>
<gene>
    <name evidence="1" type="ORF">LCGC14_2956520</name>
</gene>
<dbReference type="EMBL" id="LAZR01059728">
    <property type="protein sequence ID" value="KKK67193.1"/>
    <property type="molecule type" value="Genomic_DNA"/>
</dbReference>
<accession>A0A0F8XEB0</accession>
<name>A0A0F8XEB0_9ZZZZ</name>
<protein>
    <submittedName>
        <fullName evidence="1">Uncharacterized protein</fullName>
    </submittedName>
</protein>
<comment type="caution">
    <text evidence="1">The sequence shown here is derived from an EMBL/GenBank/DDBJ whole genome shotgun (WGS) entry which is preliminary data.</text>
</comment>
<dbReference type="AlphaFoldDB" id="A0A0F8XEB0"/>
<reference evidence="1" key="1">
    <citation type="journal article" date="2015" name="Nature">
        <title>Complex archaea that bridge the gap between prokaryotes and eukaryotes.</title>
        <authorList>
            <person name="Spang A."/>
            <person name="Saw J.H."/>
            <person name="Jorgensen S.L."/>
            <person name="Zaremba-Niedzwiedzka K."/>
            <person name="Martijn J."/>
            <person name="Lind A.E."/>
            <person name="van Eijk R."/>
            <person name="Schleper C."/>
            <person name="Guy L."/>
            <person name="Ettema T.J."/>
        </authorList>
    </citation>
    <scope>NUCLEOTIDE SEQUENCE</scope>
</reference>
<evidence type="ECO:0000313" key="1">
    <source>
        <dbReference type="EMBL" id="KKK67193.1"/>
    </source>
</evidence>